<proteinExistence type="predicted"/>
<protein>
    <submittedName>
        <fullName evidence="3">Uncharacterized protein</fullName>
    </submittedName>
</protein>
<name>A0A915I891_ROMCU</name>
<feature type="transmembrane region" description="Helical" evidence="1">
    <location>
        <begin position="37"/>
        <end position="62"/>
    </location>
</feature>
<evidence type="ECO:0000256" key="1">
    <source>
        <dbReference type="SAM" id="Phobius"/>
    </source>
</evidence>
<evidence type="ECO:0000313" key="2">
    <source>
        <dbReference type="Proteomes" id="UP000887565"/>
    </source>
</evidence>
<accession>A0A915I891</accession>
<keyword evidence="1" id="KW-0472">Membrane</keyword>
<keyword evidence="2" id="KW-1185">Reference proteome</keyword>
<keyword evidence="1" id="KW-1133">Transmembrane helix</keyword>
<dbReference type="Proteomes" id="UP000887565">
    <property type="component" value="Unplaced"/>
</dbReference>
<evidence type="ECO:0000313" key="3">
    <source>
        <dbReference type="WBParaSite" id="nRc.2.0.1.t10384-RA"/>
    </source>
</evidence>
<dbReference type="WBParaSite" id="nRc.2.0.1.t10384-RA">
    <property type="protein sequence ID" value="nRc.2.0.1.t10384-RA"/>
    <property type="gene ID" value="nRc.2.0.1.g10384"/>
</dbReference>
<dbReference type="AlphaFoldDB" id="A0A915I891"/>
<keyword evidence="1" id="KW-0812">Transmembrane</keyword>
<organism evidence="2 3">
    <name type="scientific">Romanomermis culicivorax</name>
    <name type="common">Nematode worm</name>
    <dbReference type="NCBI Taxonomy" id="13658"/>
    <lineage>
        <taxon>Eukaryota</taxon>
        <taxon>Metazoa</taxon>
        <taxon>Ecdysozoa</taxon>
        <taxon>Nematoda</taxon>
        <taxon>Enoplea</taxon>
        <taxon>Dorylaimia</taxon>
        <taxon>Mermithida</taxon>
        <taxon>Mermithoidea</taxon>
        <taxon>Mermithidae</taxon>
        <taxon>Romanomermis</taxon>
    </lineage>
</organism>
<reference evidence="3" key="1">
    <citation type="submission" date="2022-11" db="UniProtKB">
        <authorList>
            <consortium name="WormBaseParasite"/>
        </authorList>
    </citation>
    <scope>IDENTIFICATION</scope>
</reference>
<sequence>MKNFTTKNTAPIDPASIVVSTIALIEIVPVVPVIPSVVLPTAVATVAALAIAVAVVASTAVASGTIATSEASSPVTAVATFEAPSAIPITHSRHGRSSPEAHTTAAHRFVAAVARPSAHHAAASSAKFQAHTVYIPMPSSM</sequence>
<feature type="transmembrane region" description="Helical" evidence="1">
    <location>
        <begin position="12"/>
        <end position="31"/>
    </location>
</feature>